<name>A0A6A3NLW9_9STRA</name>
<evidence type="ECO:0008006" key="7">
    <source>
        <dbReference type="Google" id="ProtNLM"/>
    </source>
</evidence>
<dbReference type="EMBL" id="QXFV01000190">
    <property type="protein sequence ID" value="KAE9046357.1"/>
    <property type="molecule type" value="Genomic_DNA"/>
</dbReference>
<evidence type="ECO:0000313" key="2">
    <source>
        <dbReference type="EMBL" id="KAE9046357.1"/>
    </source>
</evidence>
<evidence type="ECO:0000313" key="4">
    <source>
        <dbReference type="Proteomes" id="UP000429607"/>
    </source>
</evidence>
<organism evidence="2 4">
    <name type="scientific">Phytophthora rubi</name>
    <dbReference type="NCBI Taxonomy" id="129364"/>
    <lineage>
        <taxon>Eukaryota</taxon>
        <taxon>Sar</taxon>
        <taxon>Stramenopiles</taxon>
        <taxon>Oomycota</taxon>
        <taxon>Peronosporomycetes</taxon>
        <taxon>Peronosporales</taxon>
        <taxon>Peronosporaceae</taxon>
        <taxon>Phytophthora</taxon>
    </lineage>
</organism>
<keyword evidence="5" id="KW-1185">Reference proteome</keyword>
<accession>A0A6A3NLW9</accession>
<evidence type="ECO:0000313" key="5">
    <source>
        <dbReference type="Proteomes" id="UP000434957"/>
    </source>
</evidence>
<dbReference type="EMBL" id="QXFU01000261">
    <property type="protein sequence ID" value="KAE9038566.1"/>
    <property type="molecule type" value="Genomic_DNA"/>
</dbReference>
<dbReference type="Proteomes" id="UP000429607">
    <property type="component" value="Unassembled WGS sequence"/>
</dbReference>
<gene>
    <name evidence="2" type="ORF">PR001_g4594</name>
    <name evidence="1" type="ORF">PR002_g5955</name>
    <name evidence="3" type="ORF">PR003_g6269</name>
</gene>
<dbReference type="AlphaFoldDB" id="A0A6A3NLW9"/>
<comment type="caution">
    <text evidence="2">The sequence shown here is derived from an EMBL/GenBank/DDBJ whole genome shotgun (WGS) entry which is preliminary data.</text>
</comment>
<protein>
    <recommendedName>
        <fullName evidence="7">BED-type domain-containing protein</fullName>
    </recommendedName>
</protein>
<evidence type="ECO:0000313" key="1">
    <source>
        <dbReference type="EMBL" id="KAE9038566.1"/>
    </source>
</evidence>
<dbReference type="EMBL" id="QXFT01000277">
    <property type="protein sequence ID" value="KAE9348715.1"/>
    <property type="molecule type" value="Genomic_DNA"/>
</dbReference>
<dbReference type="Proteomes" id="UP000435112">
    <property type="component" value="Unassembled WGS sequence"/>
</dbReference>
<evidence type="ECO:0000313" key="6">
    <source>
        <dbReference type="Proteomes" id="UP000435112"/>
    </source>
</evidence>
<proteinExistence type="predicted"/>
<dbReference type="Proteomes" id="UP000434957">
    <property type="component" value="Unassembled WGS sequence"/>
</dbReference>
<dbReference type="OrthoDB" id="89474at2759"/>
<reference evidence="4 6" key="1">
    <citation type="submission" date="2018-09" db="EMBL/GenBank/DDBJ databases">
        <title>Genomic investigation of the strawberry pathogen Phytophthora fragariae indicates pathogenicity is determined by transcriptional variation in three key races.</title>
        <authorList>
            <person name="Adams T.M."/>
            <person name="Armitage A.D."/>
            <person name="Sobczyk M.K."/>
            <person name="Bates H.J."/>
            <person name="Dunwell J.M."/>
            <person name="Nellist C.F."/>
            <person name="Harrison R.J."/>
        </authorList>
    </citation>
    <scope>NUCLEOTIDE SEQUENCE [LARGE SCALE GENOMIC DNA]</scope>
    <source>
        <strain evidence="2 4">SCRP249</strain>
        <strain evidence="1 6">SCRP324</strain>
        <strain evidence="3 5">SCRP333</strain>
    </source>
</reference>
<sequence>MAHNREIYVFFFYEDNGQGDYRYQLCGTSLKKQVDSGYSNLLPHLNSTHPDFEETNRASVATDAPLSSFGFVSEATQHRNQWLQWVVK</sequence>
<evidence type="ECO:0000313" key="3">
    <source>
        <dbReference type="EMBL" id="KAE9348715.1"/>
    </source>
</evidence>